<feature type="domain" description="Bet v I/Major latex protein" evidence="2">
    <location>
        <begin position="81"/>
        <end position="189"/>
    </location>
</feature>
<organism evidence="3">
    <name type="scientific">Fagus sylvatica</name>
    <name type="common">Beechnut</name>
    <dbReference type="NCBI Taxonomy" id="28930"/>
    <lineage>
        <taxon>Eukaryota</taxon>
        <taxon>Viridiplantae</taxon>
        <taxon>Streptophyta</taxon>
        <taxon>Embryophyta</taxon>
        <taxon>Tracheophyta</taxon>
        <taxon>Spermatophyta</taxon>
        <taxon>Magnoliopsida</taxon>
        <taxon>eudicotyledons</taxon>
        <taxon>Gunneridae</taxon>
        <taxon>Pentapetalae</taxon>
        <taxon>rosids</taxon>
        <taxon>fabids</taxon>
        <taxon>Fagales</taxon>
        <taxon>Fagaceae</taxon>
        <taxon>Fagus</taxon>
    </lineage>
</organism>
<name>A0A2N9G808_FAGSY</name>
<dbReference type="InterPro" id="IPR051761">
    <property type="entry name" value="MLP-like_ligand-binding"/>
</dbReference>
<proteinExistence type="predicted"/>
<dbReference type="AlphaFoldDB" id="A0A2N9G808"/>
<evidence type="ECO:0000313" key="3">
    <source>
        <dbReference type="EMBL" id="SPC98786.1"/>
    </source>
</evidence>
<feature type="region of interest" description="Disordered" evidence="1">
    <location>
        <begin position="17"/>
        <end position="42"/>
    </location>
</feature>
<sequence length="189" mass="21352">MNLHRWCGPISTATHHVDLSPPSKVSRSSETSSDLVRSRRSGEISPDLVRSRRILARSHRFCHSISFTLAGSVQYWRGSDGGMGAMEAWERKRMGEKEVGNGKAVMSKEEIEAIDDKNNTVTYNVIGGLLKELYKSFEFIVQATPKGEGALVHWTFVYEKLNVDFPDPNTMLQFAIDLTKEIDDYLIQE</sequence>
<dbReference type="PANTHER" id="PTHR31907">
    <property type="entry name" value="MLP-LIKE PROTEIN 423"/>
    <property type="match status" value="1"/>
</dbReference>
<dbReference type="GO" id="GO:0006952">
    <property type="term" value="P:defense response"/>
    <property type="evidence" value="ECO:0007669"/>
    <property type="project" value="InterPro"/>
</dbReference>
<dbReference type="InterPro" id="IPR000916">
    <property type="entry name" value="Bet_v_I/MLP"/>
</dbReference>
<evidence type="ECO:0000259" key="2">
    <source>
        <dbReference type="SMART" id="SM01037"/>
    </source>
</evidence>
<dbReference type="InterPro" id="IPR023393">
    <property type="entry name" value="START-like_dom_sf"/>
</dbReference>
<gene>
    <name evidence="3" type="ORF">FSB_LOCUS26668</name>
</gene>
<reference evidence="3" key="1">
    <citation type="submission" date="2018-02" db="EMBL/GenBank/DDBJ databases">
        <authorList>
            <person name="Cohen D.B."/>
            <person name="Kent A.D."/>
        </authorList>
    </citation>
    <scope>NUCLEOTIDE SEQUENCE</scope>
</reference>
<dbReference type="EMBL" id="OIVN01001901">
    <property type="protein sequence ID" value="SPC98786.1"/>
    <property type="molecule type" value="Genomic_DNA"/>
</dbReference>
<dbReference type="Gene3D" id="3.30.530.20">
    <property type="match status" value="1"/>
</dbReference>
<dbReference type="SUPFAM" id="SSF55961">
    <property type="entry name" value="Bet v1-like"/>
    <property type="match status" value="1"/>
</dbReference>
<dbReference type="Pfam" id="PF00407">
    <property type="entry name" value="Bet_v_1"/>
    <property type="match status" value="1"/>
</dbReference>
<feature type="compositionally biased region" description="Polar residues" evidence="1">
    <location>
        <begin position="23"/>
        <end position="35"/>
    </location>
</feature>
<evidence type="ECO:0000256" key="1">
    <source>
        <dbReference type="SAM" id="MobiDB-lite"/>
    </source>
</evidence>
<dbReference type="SMART" id="SM01037">
    <property type="entry name" value="Bet_v_1"/>
    <property type="match status" value="1"/>
</dbReference>
<protein>
    <recommendedName>
        <fullName evidence="2">Bet v I/Major latex protein domain-containing protein</fullName>
    </recommendedName>
</protein>
<accession>A0A2N9G808</accession>